<name>A0A2Z6LPL8_TRISU</name>
<evidence type="ECO:0000313" key="1">
    <source>
        <dbReference type="EMBL" id="GAU18386.1"/>
    </source>
</evidence>
<accession>A0A2Z6LPL8</accession>
<dbReference type="AlphaFoldDB" id="A0A2Z6LPL8"/>
<keyword evidence="2" id="KW-1185">Reference proteome</keyword>
<protein>
    <submittedName>
        <fullName evidence="1">Uncharacterized protein</fullName>
    </submittedName>
</protein>
<dbReference type="EMBL" id="DF973182">
    <property type="protein sequence ID" value="GAU18386.1"/>
    <property type="molecule type" value="Genomic_DNA"/>
</dbReference>
<proteinExistence type="predicted"/>
<reference evidence="2" key="1">
    <citation type="journal article" date="2017" name="Front. Plant Sci.">
        <title>Climate Clever Clovers: New Paradigm to Reduce the Environmental Footprint of Ruminants by Breeding Low Methanogenic Forages Utilizing Haplotype Variation.</title>
        <authorList>
            <person name="Kaur P."/>
            <person name="Appels R."/>
            <person name="Bayer P.E."/>
            <person name="Keeble-Gagnere G."/>
            <person name="Wang J."/>
            <person name="Hirakawa H."/>
            <person name="Shirasawa K."/>
            <person name="Vercoe P."/>
            <person name="Stefanova K."/>
            <person name="Durmic Z."/>
            <person name="Nichols P."/>
            <person name="Revell C."/>
            <person name="Isobe S.N."/>
            <person name="Edwards D."/>
            <person name="Erskine W."/>
        </authorList>
    </citation>
    <scope>NUCLEOTIDE SEQUENCE [LARGE SCALE GENOMIC DNA]</scope>
    <source>
        <strain evidence="2">cv. Daliak</strain>
    </source>
</reference>
<dbReference type="Proteomes" id="UP000242715">
    <property type="component" value="Unassembled WGS sequence"/>
</dbReference>
<sequence length="59" mass="6930">MFMCFIVKAYWSRDLTLLASNVISKNRQDTSWIGDYFEVLCNPNFRSKVVVVRVVLKLD</sequence>
<evidence type="ECO:0000313" key="2">
    <source>
        <dbReference type="Proteomes" id="UP000242715"/>
    </source>
</evidence>
<organism evidence="1 2">
    <name type="scientific">Trifolium subterraneum</name>
    <name type="common">Subterranean clover</name>
    <dbReference type="NCBI Taxonomy" id="3900"/>
    <lineage>
        <taxon>Eukaryota</taxon>
        <taxon>Viridiplantae</taxon>
        <taxon>Streptophyta</taxon>
        <taxon>Embryophyta</taxon>
        <taxon>Tracheophyta</taxon>
        <taxon>Spermatophyta</taxon>
        <taxon>Magnoliopsida</taxon>
        <taxon>eudicotyledons</taxon>
        <taxon>Gunneridae</taxon>
        <taxon>Pentapetalae</taxon>
        <taxon>rosids</taxon>
        <taxon>fabids</taxon>
        <taxon>Fabales</taxon>
        <taxon>Fabaceae</taxon>
        <taxon>Papilionoideae</taxon>
        <taxon>50 kb inversion clade</taxon>
        <taxon>NPAAA clade</taxon>
        <taxon>Hologalegina</taxon>
        <taxon>IRL clade</taxon>
        <taxon>Trifolieae</taxon>
        <taxon>Trifolium</taxon>
    </lineage>
</organism>
<gene>
    <name evidence="1" type="ORF">TSUD_202750</name>
</gene>